<dbReference type="EMBL" id="MF591602">
    <property type="protein sequence ID" value="ASV70986.1"/>
    <property type="molecule type" value="Genomic_RNA"/>
</dbReference>
<evidence type="ECO:0000256" key="32">
    <source>
        <dbReference type="HAMAP-Rule" id="MF_04083"/>
    </source>
</evidence>
<comment type="miscellaneous">
    <text evidence="32">Inhibitors targeting HIV-1 viral envelope proteins are used as antiretroviral drugs. Attachment of virions to the cell surface via non-specific interactions and CD4 binding can be blocked by inhibitors that include cyanovirin-N, cyclotriazadisulfonamide analogs, PRO 2000, TNX 355 and PRO 542. In addition, BMS 806 can block CD4-induced conformational changes. Env interactions with the coreceptor molecules can be targeted by CCR5 antagonists including SCH-D, maraviroc (UK 427857) and aplaviroc (GW 873140), and the CXCR4 antagonist AMD 070. Fusion of viral and cellular membranes can be inhibited by peptides such as enfuvirtide and tifuvirtide (T 1249). Resistance to inhibitors associated with mutations in Env are observed. Most of the time, single mutations confer only a modest reduction in drug susceptibility. Combination of several mutations is usually required to develop a high-level drug resistance.</text>
</comment>
<evidence type="ECO:0000256" key="8">
    <source>
        <dbReference type="ARBA" id="ARBA00022510"/>
    </source>
</evidence>
<evidence type="ECO:0000256" key="34">
    <source>
        <dbReference type="SAM" id="MobiDB-lite"/>
    </source>
</evidence>
<dbReference type="HAMAP" id="MF_04083">
    <property type="entry name" value="HIV_ENV"/>
    <property type="match status" value="1"/>
</dbReference>
<keyword evidence="27 32" id="KW-1015">Disulfide bond</keyword>
<keyword evidence="8 32" id="KW-1170">Fusion of virus membrane with host endosomal membrane</keyword>
<dbReference type="GO" id="GO:0019062">
    <property type="term" value="P:virion attachment to host cell"/>
    <property type="evidence" value="ECO:0007669"/>
    <property type="project" value="UniProtKB-UniRule"/>
</dbReference>
<feature type="disulfide bond" evidence="32">
    <location>
        <begin position="211"/>
        <end position="240"/>
    </location>
</feature>
<organismHost>
    <name type="scientific">Homo sapiens</name>
    <name type="common">Human</name>
    <dbReference type="NCBI Taxonomy" id="9606"/>
</organismHost>
<feature type="region of interest" description="V5" evidence="32">
    <location>
        <begin position="447"/>
        <end position="457"/>
    </location>
</feature>
<feature type="short sequence motif" description="YXXL motif; contains endocytosis signal" evidence="32">
    <location>
        <begin position="699"/>
        <end position="702"/>
    </location>
</feature>
<dbReference type="GO" id="GO:0019064">
    <property type="term" value="P:fusion of virus membrane with host plasma membrane"/>
    <property type="evidence" value="ECO:0007669"/>
    <property type="project" value="UniProtKB-UniRule"/>
</dbReference>
<evidence type="ECO:0000256" key="7">
    <source>
        <dbReference type="ARBA" id="ARBA00022506"/>
    </source>
</evidence>
<keyword evidence="31 32" id="KW-1160">Virus entry into host cell</keyword>
<keyword evidence="19 32" id="KW-1043">Host membrane</keyword>
<feature type="transmembrane region" description="Helical" evidence="33">
    <location>
        <begin position="665"/>
        <end position="692"/>
    </location>
</feature>
<evidence type="ECO:0000256" key="3">
    <source>
        <dbReference type="ARBA" id="ARBA00004505"/>
    </source>
</evidence>
<dbReference type="GO" id="GO:1903911">
    <property type="term" value="P:positive regulation of receptor clustering"/>
    <property type="evidence" value="ECO:0007669"/>
    <property type="project" value="UniProtKB-UniRule"/>
</dbReference>
<dbReference type="CDD" id="cd09909">
    <property type="entry name" value="HIV-1-like_HR1-HR2"/>
    <property type="match status" value="1"/>
</dbReference>
<dbReference type="Gene3D" id="2.170.40.20">
    <property type="entry name" value="Human immunodeficiency virus 1, Gp160, envelope glycoprotein"/>
    <property type="match status" value="2"/>
</dbReference>
<feature type="topological domain" description="Cytoplasmic" evidence="32">
    <location>
        <begin position="693"/>
        <end position="843"/>
    </location>
</feature>
<keyword evidence="23 32" id="KW-1039">Host endosome</keyword>
<feature type="site" description="Cleavage; by host furin" evidence="32">
    <location>
        <begin position="497"/>
        <end position="498"/>
    </location>
</feature>
<comment type="PTM">
    <text evidence="32">Palmitoylation of the transmembrane protein and of Env polyprotein (prior to its proteolytic cleavage) is essential for their association with host cell membrane lipid rafts. Palmitoylation is therefore required for envelope trafficking to classical lipid rafts, but not for viral replication.</text>
</comment>
<comment type="domain">
    <text evidence="32 33">The 17 amino acids long immunosuppressive region is present in many retroviral envelope proteins. Synthetic peptides derived from this relatively conserved sequence inhibit immune function in vitro and in vivo.</text>
</comment>
<dbReference type="GO" id="GO:0020002">
    <property type="term" value="C:host cell plasma membrane"/>
    <property type="evidence" value="ECO:0007669"/>
    <property type="project" value="UniProtKB-SubCell"/>
</dbReference>
<dbReference type="FunFam" id="1.20.5.490:FF:000001">
    <property type="entry name" value="Envelope glycoprotein gp160"/>
    <property type="match status" value="1"/>
</dbReference>
<dbReference type="GO" id="GO:0055036">
    <property type="term" value="C:virion membrane"/>
    <property type="evidence" value="ECO:0007669"/>
    <property type="project" value="UniProtKB-SubCell"/>
</dbReference>
<gene>
    <name evidence="32 37" type="primary">env</name>
</gene>
<dbReference type="Gene3D" id="1.20.5.490">
    <property type="entry name" value="Single helix bin"/>
    <property type="match status" value="1"/>
</dbReference>
<feature type="coiled-coil region" evidence="32">
    <location>
        <begin position="620"/>
        <end position="654"/>
    </location>
</feature>
<comment type="caution">
    <text evidence="32 33">Lacks conserved residue(s) required for the propagation of feature annotation.</text>
</comment>
<evidence type="ECO:0000256" key="10">
    <source>
        <dbReference type="ARBA" id="ARBA00022570"/>
    </source>
</evidence>
<dbReference type="FunFam" id="2.170.40.20:FF:000004">
    <property type="entry name" value="Envelope glycoprotein gp160"/>
    <property type="match status" value="1"/>
</dbReference>
<evidence type="ECO:0000256" key="5">
    <source>
        <dbReference type="ARBA" id="ARBA00004578"/>
    </source>
</evidence>
<evidence type="ECO:0000256" key="12">
    <source>
        <dbReference type="ARBA" id="ARBA00022595"/>
    </source>
</evidence>
<comment type="function">
    <text evidence="32">Envelope glycoprotein gp160: Oligomerizes in the host endoplasmic reticulum into predominantly trimers. In a second time, gp160 transits in the host Golgi, where glycosylation is completed. The precursor is then proteolytically cleaved in the trans-Golgi and thereby activated by cellular furin or furin-like proteases to produce gp120 and gp41.</text>
</comment>
<keyword evidence="18 32" id="KW-0946">Virion</keyword>
<keyword evidence="21 32" id="KW-1164">Virus endocytosis by host</keyword>
<proteinExistence type="inferred from homology"/>
<comment type="similarity">
    <text evidence="32">Belongs to the HIV-1 env protein family.</text>
</comment>
<comment type="domain">
    <text evidence="32">The membrane proximal external region (MPER) present in gp41 is a tryptophan-rich region recognized by the antibodies 2F5, Z13, and 4E10. MPER seems to play a role in fusion.</text>
</comment>
<evidence type="ECO:0000259" key="36">
    <source>
        <dbReference type="Pfam" id="PF00517"/>
    </source>
</evidence>
<dbReference type="GO" id="GO:0019082">
    <property type="term" value="P:viral protein processing"/>
    <property type="evidence" value="ECO:0007669"/>
    <property type="project" value="UniProtKB-UniRule"/>
</dbReference>
<evidence type="ECO:0000256" key="13">
    <source>
        <dbReference type="ARBA" id="ARBA00022685"/>
    </source>
</evidence>
<feature type="disulfide bond" evidence="32">
    <location>
        <begin position="221"/>
        <end position="232"/>
    </location>
</feature>
<sequence>MRVTGIRKNYQHLWRWGTMLLGILMICSAAENLWVTVYYGVPVWKEATTTLFCASDAKAYATEVHNIWATHACVPTDPNPHEVVLGNVTENFDMWKNDMVEQMQEDIISLWDQGLKPCVKLTPLCVNLNCADLRNTTNTSITTEGGEIKNCSFNITTSIRTKVKDYAYFYTLDVVPIDKDNTSYRLISCNTSVITQACPKVSFEPIPIHYCTPAGFAILKCNNKAFKGTGPCTNVSTVQCTHGIRPVASTQLLLNGSLAEEEVVIRSSNFMNNAKVIIVQLNESVEINCTRPNNNTRKSIPLGLGRAWYTTGQIIGDIRQAHCNLNRTKWNNTLRWITEKLRKQFGSKTIIFDRSSGGDPEIVMHSFNCGGEFFYCNTSRLFNSTWNNNSTWNDTGNDTLTLPCRIKQIVNMWQEVGKAMYAPPIEGQIRCSSNITGLLLTRDGGNNTNETETFRPGGGDMKDNWRSELYKYKVVKIEPLGVAPTRAKRRVVQREKRAVGTIGAMFLGFLGAAGSTMGAASITLTVQARQLLSGIVQQQRNLLRAIEAQQHLLQLTVWGIKQLQARVLAVERYLKDQQLLGIWGCSGKLICTTAVPWNVSWSNKSLSEIWDNMTWMEWEREIDNYTREIYTLIEESQNQQEKNELELLELDKWASLWNWFDITKWLWYIKIFIMIVGGLVGLRIVFAVLSIVNRVRQGYSPLSLQTRFPTQRGPDRPEGIEEEGGERDRDRSERLVNGLLTLFWEDLRNLCLFSYRHLRDLLLIVTRIVELLGRRGWEALRYWWNLLQYWIQELKNSATSLLNATSIVIAEGTDRVIEVAQRAFWAVLHIPTRIRQGFERALL</sequence>
<evidence type="ECO:0000256" key="22">
    <source>
        <dbReference type="ARBA" id="ARBA00022989"/>
    </source>
</evidence>
<keyword evidence="12 32" id="KW-1162">Viral penetration into host cytoplasm</keyword>
<evidence type="ECO:0000256" key="9">
    <source>
        <dbReference type="ARBA" id="ARBA00022511"/>
    </source>
</evidence>
<feature type="disulfide bond" evidence="32">
    <location>
        <begin position="53"/>
        <end position="73"/>
    </location>
</feature>
<feature type="domain" description="Retroviral envelope protein GP41-like" evidence="36">
    <location>
        <begin position="517"/>
        <end position="705"/>
    </location>
</feature>
<dbReference type="FunFam" id="1.10.287.210:FF:000001">
    <property type="entry name" value="Envelope glycoprotein gp160"/>
    <property type="match status" value="1"/>
</dbReference>
<feature type="region of interest" description="Disordered" evidence="34">
    <location>
        <begin position="706"/>
        <end position="729"/>
    </location>
</feature>
<dbReference type="SUPFAM" id="SSF56502">
    <property type="entry name" value="gp120 core"/>
    <property type="match status" value="2"/>
</dbReference>
<evidence type="ECO:0000256" key="30">
    <source>
        <dbReference type="ARBA" id="ARBA00023288"/>
    </source>
</evidence>
<evidence type="ECO:0000256" key="11">
    <source>
        <dbReference type="ARBA" id="ARBA00022581"/>
    </source>
</evidence>
<comment type="subunit">
    <text evidence="32">The mature envelope protein (Env) consists of a homotrimer of non-covalently associated gp120-gp41 heterodimers. The resulting complex protrudes from the virus surface as a spike. There seems to be as few as 10 spikes on the average virion. Surface protein gp120 interacts with host CD4, CCR5 and CXCR4. Gp120 also interacts with the C-type lectins CD209/DC-SIGN and CLEC4M/DC-SIGNR (collectively referred to as DC-SIGN(R)). Gp120 and gp41 interact with GalCer. Gp120 interacts with host ITGA4/ITGB7 complex; on CD4+ T-cells, this interaction results in rapid activation of integrin ITGAL/LFA-1, which facilitates efficient cell-to-cell spreading of HIV-1. Gp120 interacts with cell-associated heparan sulfate; this interaction increases virus infectivity on permissive cells and may be involved in infection of CD4- cells.</text>
</comment>
<dbReference type="GO" id="GO:0016020">
    <property type="term" value="C:membrane"/>
    <property type="evidence" value="ECO:0007669"/>
    <property type="project" value="UniProtKB-UniRule"/>
</dbReference>
<evidence type="ECO:0000256" key="1">
    <source>
        <dbReference type="ARBA" id="ARBA00004402"/>
    </source>
</evidence>
<comment type="subcellular location">
    <subcellularLocation>
        <location evidence="3">Host cell membrane</location>
        <topology evidence="3">Peripheral membrane protein</topology>
    </subcellularLocation>
    <subcellularLocation>
        <location evidence="1">Host cell membrane</location>
        <topology evidence="1">Single-pass type I membrane protein</topology>
    </subcellularLocation>
    <subcellularLocation>
        <location evidence="2">Host endosome membrane</location>
        <topology evidence="2">Peripheral membrane protein</topology>
    </subcellularLocation>
    <subcellularLocation>
        <location evidence="5">Host endosome membrane</location>
        <topology evidence="5">Single-pass type I membrane protein</topology>
    </subcellularLocation>
    <subcellularLocation>
        <location evidence="6">Virion membrane</location>
        <topology evidence="6">Peripheral membrane protein</topology>
    </subcellularLocation>
    <subcellularLocation>
        <location evidence="4">Virion membrane</location>
        <topology evidence="4">Single-pass type I membrane protein</topology>
    </subcellularLocation>
</comment>
<evidence type="ECO:0000256" key="18">
    <source>
        <dbReference type="ARBA" id="ARBA00022844"/>
    </source>
</evidence>
<evidence type="ECO:0000256" key="20">
    <source>
        <dbReference type="ARBA" id="ARBA00022879"/>
    </source>
</evidence>
<feature type="region of interest" description="MPER; binding to GalCer" evidence="32">
    <location>
        <begin position="649"/>
        <end position="670"/>
    </location>
</feature>
<feature type="chain" id="PRO_5023397311" description="Transmembrane protein gp41" evidence="32">
    <location>
        <begin position="498"/>
        <end position="843"/>
    </location>
</feature>
<dbReference type="Pfam" id="PF00517">
    <property type="entry name" value="GP41"/>
    <property type="match status" value="1"/>
</dbReference>
<keyword evidence="24 32" id="KW-0175">Coiled coil</keyword>
<comment type="function">
    <text evidence="32">Surface protein gp120: Attaches the virus to the host lymphoid cell by binding to the primary receptor CD4. This interaction induces a structural rearrangement creating a high affinity binding site for a chemokine coreceptor like CXCR4 and/or CCR5. Acts as a ligand for CD209/DC-SIGN and CLEC4M/DC-SIGNR, which are respectively found on dendritic cells (DCs), and on endothelial cells of liver sinusoids and lymph node sinuses. These interactions allow capture of viral particles at mucosal surfaces by these cells and subsequent transmission to permissive cells. HIV subverts the migration properties of dendritic cells to gain access to CD4+ T-cells in lymph nodes. Virus transmission to permissive T-cells occurs either in trans (without DCs infection, through viral capture and transmission), or in cis (following DCs productive infection, through the usual CD4-gp120 interaction), thereby inducing a robust infection. In trans infection, bound virions remain infectious over days and it is proposed that they are not degraded, but protected in non-lysosomal acidic organelles within the DCs close to the cell membrane thus contributing to the viral infectious potential during DCs' migration from the periphery to the lymphoid tissues. On arrival at lymphoid tissues, intact virions recycle back to DCs' cell surface allowing virus transmission to CD4+ T-cells.</text>
</comment>
<comment type="subcellular location">
    <molecule>Surface protein gp120</molecule>
    <subcellularLocation>
        <location evidence="32">Virion membrane</location>
        <topology evidence="32">Peripheral membrane protein</topology>
    </subcellularLocation>
    <subcellularLocation>
        <location evidence="32">Host cell membrane</location>
        <topology evidence="32">Peripheral membrane protein</topology>
    </subcellularLocation>
    <subcellularLocation>
        <location evidence="32">Host endosome membrane</location>
        <topology evidence="32">Single-pass type I membrane protein</topology>
    </subcellularLocation>
    <text evidence="32">The surface protein is not anchored to the viral envelope, but associates with the extravirion surface through its binding to TM. It is probably concentrated at the site of budding and incorporated into the virions possibly by contacts between the cytoplasmic tail of Env and the N-terminus of Gag.</text>
</comment>
<keyword evidence="10 32" id="KW-1165">Clathrin-mediated endocytosis of virus by host</keyword>
<evidence type="ECO:0000256" key="15">
    <source>
        <dbReference type="ARBA" id="ARBA00022703"/>
    </source>
</evidence>
<dbReference type="FunFam" id="2.170.40.20:FF:000003">
    <property type="entry name" value="Envelope glycoprotein gp160"/>
    <property type="match status" value="1"/>
</dbReference>
<evidence type="ECO:0000256" key="17">
    <source>
        <dbReference type="ARBA" id="ARBA00022804"/>
    </source>
</evidence>
<name>A0A286M7K0_HV1</name>
<feature type="short sequence motif" description="Di-leucine internalization motif" evidence="32">
    <location>
        <begin position="842"/>
        <end position="843"/>
    </location>
</feature>
<evidence type="ECO:0000256" key="33">
    <source>
        <dbReference type="RuleBase" id="RU363095"/>
    </source>
</evidence>
<dbReference type="InterPro" id="IPR000328">
    <property type="entry name" value="GP41-like"/>
</dbReference>
<keyword evidence="15 32" id="KW-0053">Apoptosis</keyword>
<evidence type="ECO:0000256" key="24">
    <source>
        <dbReference type="ARBA" id="ARBA00023054"/>
    </source>
</evidence>
<evidence type="ECO:0000313" key="37">
    <source>
        <dbReference type="EMBL" id="ASV70986.1"/>
    </source>
</evidence>
<keyword evidence="13 32" id="KW-0165">Cleavage on pair of basic residues</keyword>
<dbReference type="GO" id="GO:0075512">
    <property type="term" value="P:clathrin-dependent endocytosis of virus by host cell"/>
    <property type="evidence" value="ECO:0007669"/>
    <property type="project" value="UniProtKB-UniRule"/>
</dbReference>
<feature type="transmembrane region" description="Helical" evidence="33">
    <location>
        <begin position="20"/>
        <end position="41"/>
    </location>
</feature>
<keyword evidence="7 32" id="KW-1168">Fusion of virus membrane with host membrane</keyword>
<evidence type="ECO:0000256" key="23">
    <source>
        <dbReference type="ARBA" id="ARBA00023046"/>
    </source>
</evidence>
<evidence type="ECO:0000256" key="4">
    <source>
        <dbReference type="ARBA" id="ARBA00004563"/>
    </source>
</evidence>
<comment type="miscellaneous">
    <text evidence="32">HIV-1 lineages are divided in three main groups, M (for Major), O (for Outlier), and N (for New, or Non-M, Non-O). The vast majority of strains found worldwide belong to the group M. Group O seems to be endemic to and largely confined to Cameroon and neighboring countries in West Central Africa, where these viruses represent a small minority of HIV-1 strains. The group N is represented by a limited number of isolates from Cameroonian persons. The group M is further subdivided in 9 clades or subtypes (A to D, F to H, J and K).</text>
</comment>
<evidence type="ECO:0000256" key="16">
    <source>
        <dbReference type="ARBA" id="ARBA00022729"/>
    </source>
</evidence>
<dbReference type="GO" id="GO:0039654">
    <property type="term" value="P:fusion of virus membrane with host endosome membrane"/>
    <property type="evidence" value="ECO:0007669"/>
    <property type="project" value="UniProtKB-UniRule"/>
</dbReference>
<comment type="domain">
    <text evidence="32">The CD4-binding region is targeted by the antibody b12.</text>
</comment>
<keyword evidence="11 32" id="KW-0945">Host-virus interaction</keyword>
<feature type="transmembrane region" description="Helical" evidence="33">
    <location>
        <begin position="498"/>
        <end position="522"/>
    </location>
</feature>
<keyword evidence="26 32" id="KW-0564">Palmitate</keyword>
<feature type="region of interest" description="Immunosuppression" evidence="32">
    <location>
        <begin position="561"/>
        <end position="579"/>
    </location>
</feature>
<dbReference type="InterPro" id="IPR000777">
    <property type="entry name" value="HIV1_Gp120"/>
</dbReference>
<comment type="subcellular location">
    <molecule>Transmembrane protein gp41</molecule>
    <subcellularLocation>
        <location evidence="32">Virion membrane</location>
        <topology evidence="32">Single-pass type I membrane protein</topology>
    </subcellularLocation>
    <subcellularLocation>
        <location evidence="32">Host cell membrane</location>
        <topology evidence="32">Single-pass type I membrane protein</topology>
    </subcellularLocation>
    <subcellularLocation>
        <location evidence="32">Host endosome membrane</location>
        <topology evidence="32">Single-pass type I membrane protein</topology>
    </subcellularLocation>
    <text evidence="32">It is probably concentrated at the site of budding and incorporated into the virions possibly by contacts between the cytoplasmic tail of Env and the N-terminus of Gag.</text>
</comment>
<evidence type="ECO:0000256" key="28">
    <source>
        <dbReference type="ARBA" id="ARBA00023180"/>
    </source>
</evidence>
<keyword evidence="25 32" id="KW-0472">Membrane</keyword>
<evidence type="ECO:0000256" key="6">
    <source>
        <dbReference type="ARBA" id="ARBA00004650"/>
    </source>
</evidence>
<feature type="disulfide bond" evidence="32">
    <location>
        <begin position="585"/>
        <end position="591"/>
    </location>
</feature>
<keyword evidence="28 32" id="KW-0325">Glycoprotein</keyword>
<comment type="domain">
    <text evidence="32">The YXXL motif is involved in determining the exact site of viral release at the surface of infected mononuclear cells and promotes endocytosis. YXXL and di-leucine endocytosis motifs interact directly or indirectly with the clathrin adapter complexes, opperate independently, and their activities are not additive.</text>
</comment>
<evidence type="ECO:0000259" key="35">
    <source>
        <dbReference type="Pfam" id="PF00516"/>
    </source>
</evidence>
<dbReference type="GO" id="GO:0005198">
    <property type="term" value="F:structural molecule activity"/>
    <property type="evidence" value="ECO:0007669"/>
    <property type="project" value="UniProtKB-UniRule"/>
</dbReference>
<dbReference type="Pfam" id="PF00516">
    <property type="entry name" value="GP120"/>
    <property type="match status" value="2"/>
</dbReference>
<evidence type="ECO:0000256" key="21">
    <source>
        <dbReference type="ARBA" id="ARBA00022890"/>
    </source>
</evidence>
<comment type="PTM">
    <text evidence="32">Highly glycosylated by host. The high number of glycan on the protein is reffered to as 'glycan shield' because it contributes to hide protein sequence from adaptive immune system.</text>
</comment>
<evidence type="ECO:0000256" key="26">
    <source>
        <dbReference type="ARBA" id="ARBA00023139"/>
    </source>
</evidence>
<dbReference type="InterPro" id="IPR037527">
    <property type="entry name" value="Gp160"/>
</dbReference>
<feature type="chain" id="PRO_5023397310" description="Envelope glycoprotein gp160" evidence="32">
    <location>
        <begin position="32"/>
        <end position="843"/>
    </location>
</feature>
<feature type="lipid moiety-binding region" description="S-palmitoyl cysteine; by host" evidence="32">
    <location>
        <position position="751"/>
    </location>
</feature>
<feature type="domain" description="Human immunodeficiency virus 1 envelope glycoprotein Gp120" evidence="35">
    <location>
        <begin position="146"/>
        <end position="497"/>
    </location>
</feature>
<feature type="region of interest" description="CD4-binding loop" evidence="32">
    <location>
        <begin position="355"/>
        <end position="365"/>
    </location>
</feature>
<dbReference type="GO" id="GO:0044175">
    <property type="term" value="C:host cell endosome membrane"/>
    <property type="evidence" value="ECO:0007669"/>
    <property type="project" value="UniProtKB-SubCell"/>
</dbReference>
<keyword evidence="9 32" id="KW-1032">Host cell membrane</keyword>
<dbReference type="SUPFAM" id="SSF58069">
    <property type="entry name" value="Virus ectodomain"/>
    <property type="match status" value="1"/>
</dbReference>
<dbReference type="InterPro" id="IPR036377">
    <property type="entry name" value="Gp120_core_sf"/>
</dbReference>
<comment type="function">
    <text evidence="32">Transmembrane protein gp41: Acts as a class I viral fusion protein. Under the current model, the protein has at least 3 conformational states: pre-fusion native state, pre-hairpin intermediate state, and post-fusion hairpin state. During fusion of viral and target intracellular membranes, the coiled coil regions (heptad repeats) assume a trimer-of-hairpins structure, positioning the fusion peptide in close proximity to the C-terminal region of the ectodomain. The formation of this structure appears to drive apposition and subsequent fusion of viral and target cell membranes. Complete fusion occurs in host cell endosomes and is dynamin-dependent, however some lipid transfer might occur at the plasma membrane. The virus undergoes clathrin-dependent internalization long before endosomal fusion, thus minimizing the surface exposure of conserved viral epitopes during fusion and reducing the efficacy of inhibitors targeting these epitopes. Membranes fusion leads to delivery of the nucleocapsid into the cytoplasm.</text>
</comment>
<protein>
    <recommendedName>
        <fullName evidence="32">Envelope glycoprotein gp160</fullName>
    </recommendedName>
    <alternativeName>
        <fullName evidence="32">Env polyprotein</fullName>
    </alternativeName>
    <component>
        <recommendedName>
            <fullName evidence="32">Surface protein gp120</fullName>
            <shortName evidence="32">SU</shortName>
        </recommendedName>
        <alternativeName>
            <fullName evidence="32">Glycoprotein 120</fullName>
            <shortName evidence="32">gp120</shortName>
        </alternativeName>
    </component>
    <component>
        <recommendedName>
            <fullName evidence="32">Transmembrane protein gp41</fullName>
            <shortName evidence="32">TM</shortName>
        </recommendedName>
        <alternativeName>
            <fullName evidence="32">Glycoprotein 41</fullName>
            <shortName evidence="32">gp41</shortName>
        </alternativeName>
    </component>
</protein>
<reference evidence="37" key="1">
    <citation type="submission" date="2017-07" db="EMBL/GenBank/DDBJ databases">
        <title>Characteristics of Sequential HIV-1 Envelope Sequences in a Plasma Donor with broadly cross-reactive neutralizing activity.</title>
        <authorList>
            <person name="Zou S."/>
            <person name="Zhang D."/>
            <person name="Chen Y."/>
            <person name="Hu Y."/>
            <person name="Hong K."/>
            <person name="Shao Y."/>
        </authorList>
    </citation>
    <scope>NUCLEOTIDE SEQUENCE</scope>
    <source>
        <strain evidence="37">20050816-5</strain>
    </source>
</reference>
<keyword evidence="29 32" id="KW-0899">Viral immunoevasion</keyword>
<keyword evidence="22 32" id="KW-1133">Transmembrane helix</keyword>
<evidence type="ECO:0000256" key="19">
    <source>
        <dbReference type="ARBA" id="ARBA00022870"/>
    </source>
</evidence>
<evidence type="ECO:0000256" key="14">
    <source>
        <dbReference type="ARBA" id="ARBA00022692"/>
    </source>
</evidence>
<evidence type="ECO:0000256" key="2">
    <source>
        <dbReference type="ARBA" id="ARBA00004433"/>
    </source>
</evidence>
<accession>A0A286M7K0</accession>
<keyword evidence="20 32" id="KW-0261">Viral envelope protein</keyword>
<dbReference type="Gene3D" id="1.10.287.210">
    <property type="match status" value="1"/>
</dbReference>
<comment type="PTM">
    <text evidence="32">Specific enzymatic cleavages in vivo yield mature proteins. Envelope glycoproteins are synthesized as a inactive precursor that is heavily N-glycosylated and processed likely by host cell furin in the Golgi to yield the mature SU and TM proteins. The cleavage site between SU and TM requires the minimal sequence [KR]-X-[KR]-R. About 2 of the 9 disulfide bonds of gp41 are reduced by P4HB/PDI, following binding to CD4 receptor.</text>
</comment>
<keyword evidence="30 32" id="KW-0449">Lipoprotein</keyword>
<dbReference type="GO" id="GO:0019031">
    <property type="term" value="C:viral envelope"/>
    <property type="evidence" value="ECO:0007669"/>
    <property type="project" value="UniProtKB-KW"/>
</dbReference>
<keyword evidence="14 32" id="KW-0812">Transmembrane</keyword>
<dbReference type="GO" id="GO:1903908">
    <property type="term" value="P:positive regulation of plasma membrane raft polarization"/>
    <property type="evidence" value="ECO:0007669"/>
    <property type="project" value="UniProtKB-UniRule"/>
</dbReference>
<keyword evidence="16 32" id="KW-0732">Signal</keyword>
<keyword evidence="17 32" id="KW-1161">Viral attachment to host cell</keyword>
<dbReference type="GO" id="GO:0052031">
    <property type="term" value="P:symbiont-mediated perturbation of host defense response"/>
    <property type="evidence" value="ECO:0007669"/>
    <property type="project" value="UniProtKB-UniRule"/>
</dbReference>
<evidence type="ECO:0000256" key="27">
    <source>
        <dbReference type="ARBA" id="ARBA00023157"/>
    </source>
</evidence>
<evidence type="ECO:0000256" key="31">
    <source>
        <dbReference type="ARBA" id="ARBA00023296"/>
    </source>
</evidence>
<evidence type="ECO:0000256" key="29">
    <source>
        <dbReference type="ARBA" id="ARBA00023280"/>
    </source>
</evidence>
<organism evidence="37">
    <name type="scientific">Human immunodeficiency virus type 1</name>
    <name type="common">HIV-1</name>
    <dbReference type="NCBI Taxonomy" id="11676"/>
    <lineage>
        <taxon>Viruses</taxon>
        <taxon>Riboviria</taxon>
        <taxon>Pararnavirae</taxon>
        <taxon>Artverviricota</taxon>
        <taxon>Revtraviricetes</taxon>
        <taxon>Ortervirales</taxon>
        <taxon>Retroviridae</taxon>
        <taxon>Orthoretrovirinae</taxon>
        <taxon>Lentivirus</taxon>
        <taxon>Lentivirus humimdef1</taxon>
    </lineage>
</organism>
<comment type="domain">
    <text evidence="32">Some of the most genetically diverse regions of the viral genome are present in Env. They are called variable regions 1 through 5 (V1 through V5). Coreceptor usage of gp120 is determined mainly by the primary structure of the third variable region (V3) in the outer domain of gp120. The sequence of V3 determines which coreceptor, CCR5 and/or CXCR4 (corresponding to R5/macrophage, X4/T cell and R5X4/T cell and macrophage tropism), is used to trigger the fusion potential of the Env complex, and hence which cells the virus can infect. Binding to CCR5 involves a region adjacent in addition to V3.</text>
</comment>
<evidence type="ECO:0000256" key="25">
    <source>
        <dbReference type="ARBA" id="ARBA00023136"/>
    </source>
</evidence>
<feature type="domain" description="Human immunodeficiency virus 1 envelope glycoprotein Gp120" evidence="35">
    <location>
        <begin position="33"/>
        <end position="140"/>
    </location>
</feature>